<protein>
    <submittedName>
        <fullName evidence="2">Uncharacterized protein</fullName>
    </submittedName>
</protein>
<evidence type="ECO:0000313" key="1">
    <source>
        <dbReference type="Proteomes" id="UP000887565"/>
    </source>
</evidence>
<dbReference type="AlphaFoldDB" id="A0A915J375"/>
<proteinExistence type="predicted"/>
<dbReference type="WBParaSite" id="nRc.2.0.1.t20856-RA">
    <property type="protein sequence ID" value="nRc.2.0.1.t20856-RA"/>
    <property type="gene ID" value="nRc.2.0.1.g20856"/>
</dbReference>
<sequence length="94" mass="10384">MMSSSTLTFPEEALHVLGTPNRGNLTKSSAAVIDFTMKNSKLLLSPLFINMDWIISVSKNNIEADAKKDTTVPLNFCTDDDSTILDDVKSFELE</sequence>
<keyword evidence="1" id="KW-1185">Reference proteome</keyword>
<accession>A0A915J375</accession>
<name>A0A915J375_ROMCU</name>
<evidence type="ECO:0000313" key="2">
    <source>
        <dbReference type="WBParaSite" id="nRc.2.0.1.t20856-RA"/>
    </source>
</evidence>
<dbReference type="Proteomes" id="UP000887565">
    <property type="component" value="Unplaced"/>
</dbReference>
<organism evidence="1 2">
    <name type="scientific">Romanomermis culicivorax</name>
    <name type="common">Nematode worm</name>
    <dbReference type="NCBI Taxonomy" id="13658"/>
    <lineage>
        <taxon>Eukaryota</taxon>
        <taxon>Metazoa</taxon>
        <taxon>Ecdysozoa</taxon>
        <taxon>Nematoda</taxon>
        <taxon>Enoplea</taxon>
        <taxon>Dorylaimia</taxon>
        <taxon>Mermithida</taxon>
        <taxon>Mermithoidea</taxon>
        <taxon>Mermithidae</taxon>
        <taxon>Romanomermis</taxon>
    </lineage>
</organism>
<reference evidence="2" key="1">
    <citation type="submission" date="2022-11" db="UniProtKB">
        <authorList>
            <consortium name="WormBaseParasite"/>
        </authorList>
    </citation>
    <scope>IDENTIFICATION</scope>
</reference>